<organism evidence="6 7">
    <name type="scientific">Bombus vosnesenskii</name>
    <dbReference type="NCBI Taxonomy" id="207650"/>
    <lineage>
        <taxon>Eukaryota</taxon>
        <taxon>Metazoa</taxon>
        <taxon>Ecdysozoa</taxon>
        <taxon>Arthropoda</taxon>
        <taxon>Hexapoda</taxon>
        <taxon>Insecta</taxon>
        <taxon>Pterygota</taxon>
        <taxon>Neoptera</taxon>
        <taxon>Endopterygota</taxon>
        <taxon>Hymenoptera</taxon>
        <taxon>Apocrita</taxon>
        <taxon>Aculeata</taxon>
        <taxon>Apoidea</taxon>
        <taxon>Anthophila</taxon>
        <taxon>Apidae</taxon>
        <taxon>Bombus</taxon>
        <taxon>Pyrobombus</taxon>
    </lineage>
</organism>
<dbReference type="PANTHER" id="PTHR42679">
    <property type="entry name" value="S-METHYL-5'-THIOADENOSINE PHOSPHORYLASE"/>
    <property type="match status" value="1"/>
</dbReference>
<keyword evidence="2 4" id="KW-0808">Transferase</keyword>
<feature type="binding site" evidence="4">
    <location>
        <position position="197"/>
    </location>
    <ligand>
        <name>substrate</name>
    </ligand>
</feature>
<comment type="catalytic activity">
    <reaction evidence="4">
        <text>S-methyl-5'-thioadenosine + phosphate = 5-(methylsulfanyl)-alpha-D-ribose 1-phosphate + adenine</text>
        <dbReference type="Rhea" id="RHEA:11852"/>
        <dbReference type="ChEBI" id="CHEBI:16708"/>
        <dbReference type="ChEBI" id="CHEBI:17509"/>
        <dbReference type="ChEBI" id="CHEBI:43474"/>
        <dbReference type="ChEBI" id="CHEBI:58533"/>
        <dbReference type="EC" id="2.4.2.28"/>
    </reaction>
</comment>
<comment type="function">
    <text evidence="4">Catalyzes the reversible phosphorylation of S-methyl-5'-thioadenosine (MTA) to adenine and 5-methylthioribose-1-phosphate. Involved in the breakdown of MTA, a major by-product of polyamine biosynthesis. Responsible for the first step in the methionine salvage pathway after MTA has been generated from S-adenosylmethionine. Has broad substrate specificity with 6-aminopurine nucleosides as preferred substrates.</text>
</comment>
<comment type="subcellular location">
    <subcellularLocation>
        <location evidence="4">Cytoplasm</location>
    </subcellularLocation>
    <subcellularLocation>
        <location evidence="4">Nucleus</location>
    </subcellularLocation>
</comment>
<dbReference type="GO" id="GO:0019509">
    <property type="term" value="P:L-methionine salvage from methylthioadenosine"/>
    <property type="evidence" value="ECO:0007669"/>
    <property type="project" value="UniProtKB-UniRule"/>
</dbReference>
<feature type="binding site" evidence="4">
    <location>
        <begin position="61"/>
        <end position="62"/>
    </location>
    <ligand>
        <name>phosphate</name>
        <dbReference type="ChEBI" id="CHEBI:43474"/>
    </ligand>
</feature>
<gene>
    <name evidence="7" type="primary">LOC117237214</name>
</gene>
<dbReference type="AlphaFoldDB" id="A0A6J3KU08"/>
<dbReference type="GO" id="GO:0005634">
    <property type="term" value="C:nucleus"/>
    <property type="evidence" value="ECO:0007669"/>
    <property type="project" value="UniProtKB-SubCell"/>
</dbReference>
<feature type="binding site" evidence="4">
    <location>
        <position position="198"/>
    </location>
    <ligand>
        <name>phosphate</name>
        <dbReference type="ChEBI" id="CHEBI:43474"/>
    </ligand>
</feature>
<dbReference type="EC" id="2.4.2.28" evidence="4"/>
<dbReference type="GeneID" id="117237214"/>
<protein>
    <recommendedName>
        <fullName evidence="4">S-methyl-5'-thioadenosine phosphorylase</fullName>
        <ecNumber evidence="4">2.4.2.28</ecNumber>
    </recommendedName>
    <alternativeName>
        <fullName evidence="4">5'-methylthioadenosine phosphorylase</fullName>
        <shortName evidence="4">MTA phosphorylase</shortName>
        <shortName evidence="4">MTAP</shortName>
        <shortName evidence="4">MTAPase</shortName>
    </alternativeName>
</protein>
<comment type="similarity">
    <text evidence="4">Belongs to the PNP/MTAP phosphorylase family. MTAP subfamily.</text>
</comment>
<evidence type="ECO:0000256" key="4">
    <source>
        <dbReference type="HAMAP-Rule" id="MF_03155"/>
    </source>
</evidence>
<dbReference type="HAMAP" id="MF_01963">
    <property type="entry name" value="MTAP"/>
    <property type="match status" value="1"/>
</dbReference>
<dbReference type="RefSeq" id="XP_033356858.1">
    <property type="nucleotide sequence ID" value="XM_033500967.1"/>
</dbReference>
<feature type="binding site" evidence="4">
    <location>
        <position position="14"/>
    </location>
    <ligand>
        <name>phosphate</name>
        <dbReference type="ChEBI" id="CHEBI:43474"/>
    </ligand>
</feature>
<feature type="binding site" evidence="4">
    <location>
        <begin position="94"/>
        <end position="95"/>
    </location>
    <ligand>
        <name>phosphate</name>
        <dbReference type="ChEBI" id="CHEBI:43474"/>
    </ligand>
</feature>
<feature type="site" description="Important for substrate specificity" evidence="4">
    <location>
        <position position="179"/>
    </location>
</feature>
<feature type="binding site" evidence="4">
    <location>
        <begin position="221"/>
        <end position="223"/>
    </location>
    <ligand>
        <name>substrate</name>
    </ligand>
</feature>
<dbReference type="GO" id="GO:0005829">
    <property type="term" value="C:cytosol"/>
    <property type="evidence" value="ECO:0007669"/>
    <property type="project" value="TreeGrafter"/>
</dbReference>
<evidence type="ECO:0000256" key="3">
    <source>
        <dbReference type="ARBA" id="ARBA00022726"/>
    </source>
</evidence>
<accession>A0A6J3KU08</accession>
<dbReference type="PANTHER" id="PTHR42679:SF2">
    <property type="entry name" value="S-METHYL-5'-THIOADENOSINE PHOSPHORYLASE"/>
    <property type="match status" value="1"/>
</dbReference>
<comment type="pathway">
    <text evidence="4">Amino-acid biosynthesis; L-methionine biosynthesis via salvage pathway; S-methyl-5-thio-alpha-D-ribose 1-phosphate from S-methyl-5'-thioadenosine (phosphorylase route): step 1/1.</text>
</comment>
<feature type="domain" description="Nucleoside phosphorylase" evidence="5">
    <location>
        <begin position="7"/>
        <end position="256"/>
    </location>
</feature>
<dbReference type="Gene3D" id="3.40.50.1580">
    <property type="entry name" value="Nucleoside phosphorylase domain"/>
    <property type="match status" value="1"/>
</dbReference>
<dbReference type="KEGG" id="bvk:117237214"/>
<keyword evidence="4" id="KW-0539">Nucleus</keyword>
<dbReference type="InterPro" id="IPR035994">
    <property type="entry name" value="Nucleoside_phosphorylase_sf"/>
</dbReference>
<keyword evidence="3 4" id="KW-0660">Purine salvage</keyword>
<keyword evidence="6" id="KW-1185">Reference proteome</keyword>
<reference evidence="7" key="1">
    <citation type="submission" date="2025-08" db="UniProtKB">
        <authorList>
            <consortium name="RefSeq"/>
        </authorList>
    </citation>
    <scope>IDENTIFICATION</scope>
    <source>
        <tissue evidence="7">Muscle</tissue>
    </source>
</reference>
<keyword evidence="1 4" id="KW-0328">Glycosyltransferase</keyword>
<feature type="site" description="Important for substrate specificity" evidence="4">
    <location>
        <position position="234"/>
    </location>
</feature>
<dbReference type="GO" id="GO:0017061">
    <property type="term" value="F:S-methyl-5-thioadenosine phosphorylase activity"/>
    <property type="evidence" value="ECO:0007669"/>
    <property type="project" value="UniProtKB-UniRule"/>
</dbReference>
<dbReference type="Proteomes" id="UP000504631">
    <property type="component" value="Unplaced"/>
</dbReference>
<dbReference type="CDD" id="cd09010">
    <property type="entry name" value="MTAP_SsMTAPII_like_MTIP"/>
    <property type="match status" value="1"/>
</dbReference>
<evidence type="ECO:0000313" key="6">
    <source>
        <dbReference type="Proteomes" id="UP000504631"/>
    </source>
</evidence>
<dbReference type="Pfam" id="PF01048">
    <property type="entry name" value="PNP_UDP_1"/>
    <property type="match status" value="1"/>
</dbReference>
<evidence type="ECO:0000313" key="7">
    <source>
        <dbReference type="RefSeq" id="XP_033356858.1"/>
    </source>
</evidence>
<evidence type="ECO:0000259" key="5">
    <source>
        <dbReference type="Pfam" id="PF01048"/>
    </source>
</evidence>
<dbReference type="SUPFAM" id="SSF53167">
    <property type="entry name" value="Purine and uridine phosphorylases"/>
    <property type="match status" value="1"/>
</dbReference>
<dbReference type="UniPathway" id="UPA00904">
    <property type="reaction ID" value="UER00873"/>
</dbReference>
<evidence type="ECO:0000256" key="2">
    <source>
        <dbReference type="ARBA" id="ARBA00022679"/>
    </source>
</evidence>
<sequence>MTKCKVKVGIIGGSGLDDPQNQILNCQTIITRGKAENEFGFPSSDLYHGDLNGVDVVLLSRHGPGHTTSPTAVNYRANIEALRLAGCTHILASTACGSLQETICRGQLVVPDSFLDRTTKRSITFYDGTSPKYFGVCHMPMEPAFDPTTSQILFEVGKELGYDIRKGGTIVSIEGPRFSSKAESNAMRLWGGDLVNMTTCPEVYLAKEAGLLYAVVAMATDYDCWRDCEDNVHAADVIKVFKQNVSKIRHILTKAVKHIGEKNWDKEIDALHELCQSSNVSSHTL</sequence>
<comment type="subunit">
    <text evidence="4">Homotrimer.</text>
</comment>
<name>A0A6J3KU08_9HYME</name>
<proteinExistence type="inferred from homology"/>
<keyword evidence="4" id="KW-0963">Cytoplasm</keyword>
<evidence type="ECO:0000256" key="1">
    <source>
        <dbReference type="ARBA" id="ARBA00022676"/>
    </source>
</evidence>
<dbReference type="InterPro" id="IPR000845">
    <property type="entry name" value="Nucleoside_phosphorylase_d"/>
</dbReference>
<dbReference type="InterPro" id="IPR010044">
    <property type="entry name" value="MTAP"/>
</dbReference>
<dbReference type="GO" id="GO:0006166">
    <property type="term" value="P:purine ribonucleoside salvage"/>
    <property type="evidence" value="ECO:0007669"/>
    <property type="project" value="UniProtKB-KW"/>
</dbReference>